<evidence type="ECO:0000313" key="3">
    <source>
        <dbReference type="EMBL" id="KAH7139042.1"/>
    </source>
</evidence>
<protein>
    <submittedName>
        <fullName evidence="3">Uncharacterized protein</fullName>
    </submittedName>
</protein>
<evidence type="ECO:0000256" key="2">
    <source>
        <dbReference type="SAM" id="Phobius"/>
    </source>
</evidence>
<organism evidence="3 4">
    <name type="scientific">Dendryphion nanum</name>
    <dbReference type="NCBI Taxonomy" id="256645"/>
    <lineage>
        <taxon>Eukaryota</taxon>
        <taxon>Fungi</taxon>
        <taxon>Dikarya</taxon>
        <taxon>Ascomycota</taxon>
        <taxon>Pezizomycotina</taxon>
        <taxon>Dothideomycetes</taxon>
        <taxon>Pleosporomycetidae</taxon>
        <taxon>Pleosporales</taxon>
        <taxon>Torulaceae</taxon>
        <taxon>Dendryphion</taxon>
    </lineage>
</organism>
<keyword evidence="4" id="KW-1185">Reference proteome</keyword>
<feature type="compositionally biased region" description="Basic and acidic residues" evidence="1">
    <location>
        <begin position="98"/>
        <end position="113"/>
    </location>
</feature>
<keyword evidence="2" id="KW-1133">Transmembrane helix</keyword>
<gene>
    <name evidence="3" type="ORF">B0J11DRAFT_574978</name>
</gene>
<comment type="caution">
    <text evidence="3">The sequence shown here is derived from an EMBL/GenBank/DDBJ whole genome shotgun (WGS) entry which is preliminary data.</text>
</comment>
<accession>A0A9P9EKB5</accession>
<keyword evidence="2" id="KW-0812">Transmembrane</keyword>
<feature type="region of interest" description="Disordered" evidence="1">
    <location>
        <begin position="60"/>
        <end position="122"/>
    </location>
</feature>
<dbReference type="AlphaFoldDB" id="A0A9P9EKB5"/>
<dbReference type="OrthoDB" id="5309803at2759"/>
<keyword evidence="2" id="KW-0472">Membrane</keyword>
<evidence type="ECO:0000313" key="4">
    <source>
        <dbReference type="Proteomes" id="UP000700596"/>
    </source>
</evidence>
<dbReference type="Proteomes" id="UP000700596">
    <property type="component" value="Unassembled WGS sequence"/>
</dbReference>
<dbReference type="EMBL" id="JAGMWT010000001">
    <property type="protein sequence ID" value="KAH7139042.1"/>
    <property type="molecule type" value="Genomic_DNA"/>
</dbReference>
<feature type="transmembrane region" description="Helical" evidence="2">
    <location>
        <begin position="21"/>
        <end position="45"/>
    </location>
</feature>
<name>A0A9P9EKB5_9PLEO</name>
<reference evidence="3" key="1">
    <citation type="journal article" date="2021" name="Nat. Commun.">
        <title>Genetic determinants of endophytism in the Arabidopsis root mycobiome.</title>
        <authorList>
            <person name="Mesny F."/>
            <person name="Miyauchi S."/>
            <person name="Thiergart T."/>
            <person name="Pickel B."/>
            <person name="Atanasova L."/>
            <person name="Karlsson M."/>
            <person name="Huettel B."/>
            <person name="Barry K.W."/>
            <person name="Haridas S."/>
            <person name="Chen C."/>
            <person name="Bauer D."/>
            <person name="Andreopoulos W."/>
            <person name="Pangilinan J."/>
            <person name="LaButti K."/>
            <person name="Riley R."/>
            <person name="Lipzen A."/>
            <person name="Clum A."/>
            <person name="Drula E."/>
            <person name="Henrissat B."/>
            <person name="Kohler A."/>
            <person name="Grigoriev I.V."/>
            <person name="Martin F.M."/>
            <person name="Hacquard S."/>
        </authorList>
    </citation>
    <scope>NUCLEOTIDE SEQUENCE</scope>
    <source>
        <strain evidence="3">MPI-CAGE-CH-0243</strain>
    </source>
</reference>
<evidence type="ECO:0000256" key="1">
    <source>
        <dbReference type="SAM" id="MobiDB-lite"/>
    </source>
</evidence>
<sequence>MGFLSILPEKLSTLETWLTRLFLLLAFICMGPWIALLVYDVLLYACRSITFEVPIVGGRARGKTRPRAPSLTERPSGHRRRFSLAAARRPQLPAESTGGEKSDSPARWRHITEESDGDISNS</sequence>
<proteinExistence type="predicted"/>